<keyword evidence="2" id="KW-1185">Reference proteome</keyword>
<dbReference type="HOGENOM" id="CLU_183798_0_1_6"/>
<dbReference type="PATRIC" id="fig|1318628.3.peg.792"/>
<dbReference type="Proteomes" id="UP000016540">
    <property type="component" value="Unassembled WGS sequence"/>
</dbReference>
<evidence type="ECO:0000313" key="2">
    <source>
        <dbReference type="Proteomes" id="UP000016540"/>
    </source>
</evidence>
<dbReference type="STRING" id="1318628.MARLIPOL_03985"/>
<dbReference type="eggNOG" id="ENOG5032JV3">
    <property type="taxonomic scope" value="Bacteria"/>
</dbReference>
<evidence type="ECO:0000313" key="1">
    <source>
        <dbReference type="EMBL" id="EON93163.1"/>
    </source>
</evidence>
<dbReference type="AlphaFoldDB" id="R8B3I1"/>
<organism evidence="1 2">
    <name type="scientific">Marinobacter lipolyticus SM19</name>
    <dbReference type="NCBI Taxonomy" id="1318628"/>
    <lineage>
        <taxon>Bacteria</taxon>
        <taxon>Pseudomonadati</taxon>
        <taxon>Pseudomonadota</taxon>
        <taxon>Gammaproteobacteria</taxon>
        <taxon>Pseudomonadales</taxon>
        <taxon>Marinobacteraceae</taxon>
        <taxon>Marinobacter</taxon>
    </lineage>
</organism>
<dbReference type="OrthoDB" id="7068200at2"/>
<reference evidence="1 2" key="1">
    <citation type="journal article" date="2013" name="Genome Announc.">
        <title>Draft Genome Sequence of the Moderately Halophilic Bacterium Marinobacter lipolyticus Strain SM19.</title>
        <authorList>
            <person name="Papke R.T."/>
            <person name="de la Haba R.R."/>
            <person name="Infante-Dominguez C."/>
            <person name="Perez D."/>
            <person name="Sanchez-Porro C."/>
            <person name="Lapierre P."/>
            <person name="Ventosa A."/>
        </authorList>
    </citation>
    <scope>NUCLEOTIDE SEQUENCE [LARGE SCALE GENOMIC DNA]</scope>
    <source>
        <strain evidence="1 2">SM19</strain>
    </source>
</reference>
<name>R8B3I1_9GAMM</name>
<comment type="caution">
    <text evidence="1">The sequence shown here is derived from an EMBL/GenBank/DDBJ whole genome shotgun (WGS) entry which is preliminary data.</text>
</comment>
<proteinExistence type="predicted"/>
<dbReference type="EMBL" id="ASAD01000007">
    <property type="protein sequence ID" value="EON93163.1"/>
    <property type="molecule type" value="Genomic_DNA"/>
</dbReference>
<protein>
    <submittedName>
        <fullName evidence="1">Uncharacterized protein</fullName>
    </submittedName>
</protein>
<accession>R8B3I1</accession>
<gene>
    <name evidence="1" type="ORF">MARLIPOL_03985</name>
</gene>
<sequence length="74" mass="8578">METSREKFVRLAESRVNNIVKTMRLLGNLSNKSNYTYTDKDVEKIFRTLERELKSAKARFTADGASEESVFKLD</sequence>